<dbReference type="Proteomes" id="UP000234296">
    <property type="component" value="Unassembled WGS sequence"/>
</dbReference>
<dbReference type="RefSeq" id="WP_101763957.1">
    <property type="nucleotide sequence ID" value="NZ_PJRT01000032.1"/>
</dbReference>
<dbReference type="PANTHER" id="PTHR30349">
    <property type="entry name" value="PHAGE INTEGRASE-RELATED"/>
    <property type="match status" value="1"/>
</dbReference>
<dbReference type="PROSITE" id="PS51898">
    <property type="entry name" value="TYR_RECOMBINASE"/>
    <property type="match status" value="1"/>
</dbReference>
<feature type="domain" description="Tyr recombinase" evidence="5">
    <location>
        <begin position="196"/>
        <end position="407"/>
    </location>
</feature>
<keyword evidence="8" id="KW-1185">Reference proteome</keyword>
<proteinExistence type="predicted"/>
<protein>
    <submittedName>
        <fullName evidence="7">Integrase</fullName>
    </submittedName>
</protein>
<accession>A0ABX4SM67</accession>
<evidence type="ECO:0000259" key="5">
    <source>
        <dbReference type="PROSITE" id="PS51898"/>
    </source>
</evidence>
<dbReference type="InterPro" id="IPR050090">
    <property type="entry name" value="Tyrosine_recombinase_XerCD"/>
</dbReference>
<dbReference type="Pfam" id="PF12167">
    <property type="entry name" value="Arm-DNA-bind_2"/>
    <property type="match status" value="1"/>
</dbReference>
<dbReference type="InterPro" id="IPR011010">
    <property type="entry name" value="DNA_brk_join_enz"/>
</dbReference>
<dbReference type="SUPFAM" id="SSF56349">
    <property type="entry name" value="DNA breaking-rejoining enzymes"/>
    <property type="match status" value="1"/>
</dbReference>
<dbReference type="EMBL" id="PJRT01000032">
    <property type="protein sequence ID" value="PLR20358.1"/>
    <property type="molecule type" value="Genomic_DNA"/>
</dbReference>
<sequence>MAKYPTGVEANGNNLRIWFTWQGARRREQLSVPDTPKNRKLAGELRANIVYQIKTGTFDYRDSFPESQLFKGEVREDERFTIKQVAQKWLKLKQTEIAHSTYCTYERRMRVTIEMLGEDRPIKTITGEHLLELRNELLTGYQCEGRKHSIIKKGRSAATVNGCMSDLYAIFKFALDNGYITKNPMANISILRKERKKPDPLTREEFPRVIQCCRNRQIANLWSLAVLTGLRHGELCALAWEDIDLQEGYLMVNRNLTNEDRFTPPKTRSSTNRKVCLVNPAIEILRDQMELTRMNRPSIIKVETREYNSAEDEECTFVFNPRLFAINSRAGDYYSVASLRQTWTGALKKAGVRHRKAYQSRHTFACWSLAAGANPNYVAAQMGHANSQMVYLVYGTWMQENNDEQVSLINSKFADVALHMPYRKASGG</sequence>
<dbReference type="InterPro" id="IPR013762">
    <property type="entry name" value="Integrase-like_cat_sf"/>
</dbReference>
<dbReference type="Gene3D" id="1.10.443.10">
    <property type="entry name" value="Intergrase catalytic core"/>
    <property type="match status" value="1"/>
</dbReference>
<evidence type="ECO:0000259" key="6">
    <source>
        <dbReference type="PROSITE" id="PS51900"/>
    </source>
</evidence>
<dbReference type="CDD" id="cd01189">
    <property type="entry name" value="INT_ICEBs1_C_like"/>
    <property type="match status" value="1"/>
</dbReference>
<keyword evidence="1" id="KW-0229">DNA integration</keyword>
<evidence type="ECO:0000256" key="2">
    <source>
        <dbReference type="ARBA" id="ARBA00023125"/>
    </source>
</evidence>
<dbReference type="InterPro" id="IPR022000">
    <property type="entry name" value="Min27-like_integrase_DNA_bind"/>
</dbReference>
<evidence type="ECO:0000313" key="8">
    <source>
        <dbReference type="Proteomes" id="UP000234296"/>
    </source>
</evidence>
<name>A0ABX4SM67_9GAMM</name>
<dbReference type="PROSITE" id="PS51900">
    <property type="entry name" value="CB"/>
    <property type="match status" value="1"/>
</dbReference>
<comment type="caution">
    <text evidence="7">The sequence shown here is derived from an EMBL/GenBank/DDBJ whole genome shotgun (WGS) entry which is preliminary data.</text>
</comment>
<keyword evidence="2 4" id="KW-0238">DNA-binding</keyword>
<dbReference type="InterPro" id="IPR010998">
    <property type="entry name" value="Integrase_recombinase_N"/>
</dbReference>
<dbReference type="InterPro" id="IPR044068">
    <property type="entry name" value="CB"/>
</dbReference>
<dbReference type="Gene3D" id="1.10.150.130">
    <property type="match status" value="1"/>
</dbReference>
<evidence type="ECO:0000256" key="3">
    <source>
        <dbReference type="ARBA" id="ARBA00023172"/>
    </source>
</evidence>
<dbReference type="InterPro" id="IPR002104">
    <property type="entry name" value="Integrase_catalytic"/>
</dbReference>
<dbReference type="Pfam" id="PF00589">
    <property type="entry name" value="Phage_integrase"/>
    <property type="match status" value="1"/>
</dbReference>
<reference evidence="8" key="1">
    <citation type="submission" date="2017-12" db="EMBL/GenBank/DDBJ databases">
        <title>The genome sequence of Pantoea sp. 596.</title>
        <authorList>
            <person name="Gao J."/>
            <person name="Mao X."/>
            <person name="Sun J."/>
        </authorList>
    </citation>
    <scope>NUCLEOTIDE SEQUENCE [LARGE SCALE GENOMIC DNA]</scope>
    <source>
        <strain evidence="8">596</strain>
    </source>
</reference>
<evidence type="ECO:0000256" key="4">
    <source>
        <dbReference type="PROSITE-ProRule" id="PRU01248"/>
    </source>
</evidence>
<evidence type="ECO:0000313" key="7">
    <source>
        <dbReference type="EMBL" id="PLR20358.1"/>
    </source>
</evidence>
<keyword evidence="3" id="KW-0233">DNA recombination</keyword>
<feature type="domain" description="Core-binding (CB)" evidence="6">
    <location>
        <begin position="80"/>
        <end position="175"/>
    </location>
</feature>
<gene>
    <name evidence="7" type="ORF">PZBJ_20105</name>
</gene>
<dbReference type="PANTHER" id="PTHR30349:SF36">
    <property type="entry name" value="PROPHAGE INTEGRASE INTR-RELATED"/>
    <property type="match status" value="1"/>
</dbReference>
<organism evidence="7 8">
    <name type="scientific">Pantoea endophytica</name>
    <dbReference type="NCBI Taxonomy" id="92488"/>
    <lineage>
        <taxon>Bacteria</taxon>
        <taxon>Pseudomonadati</taxon>
        <taxon>Pseudomonadota</taxon>
        <taxon>Gammaproteobacteria</taxon>
        <taxon>Enterobacterales</taxon>
        <taxon>Erwiniaceae</taxon>
        <taxon>Pantoea</taxon>
    </lineage>
</organism>
<evidence type="ECO:0000256" key="1">
    <source>
        <dbReference type="ARBA" id="ARBA00022908"/>
    </source>
</evidence>